<feature type="compositionally biased region" description="Low complexity" evidence="13">
    <location>
        <begin position="197"/>
        <end position="215"/>
    </location>
</feature>
<comment type="subcellular location">
    <subcellularLocation>
        <location evidence="1">Nucleus</location>
    </subcellularLocation>
</comment>
<evidence type="ECO:0000313" key="29">
    <source>
        <dbReference type="RefSeq" id="XP_032329663.1"/>
    </source>
</evidence>
<feature type="region of interest" description="Disordered" evidence="13">
    <location>
        <begin position="654"/>
        <end position="683"/>
    </location>
</feature>
<dbReference type="RefSeq" id="XP_032329666.1">
    <property type="nucleotide sequence ID" value="XM_032473775.1"/>
</dbReference>
<feature type="region of interest" description="Disordered" evidence="13">
    <location>
        <begin position="535"/>
        <end position="554"/>
    </location>
</feature>
<dbReference type="RefSeq" id="XP_032329683.1">
    <property type="nucleotide sequence ID" value="XM_032473792.1"/>
</dbReference>
<dbReference type="RefSeq" id="XP_032329668.1">
    <property type="nucleotide sequence ID" value="XM_032473777.1"/>
</dbReference>
<evidence type="ECO:0000256" key="9">
    <source>
        <dbReference type="ARBA" id="ARBA00023163"/>
    </source>
</evidence>
<proteinExistence type="predicted"/>
<dbReference type="RefSeq" id="XP_032329678.1">
    <property type="nucleotide sequence ID" value="XM_032473787.1"/>
</dbReference>
<evidence type="ECO:0000256" key="13">
    <source>
        <dbReference type="SAM" id="MobiDB-lite"/>
    </source>
</evidence>
<evidence type="ECO:0000313" key="15">
    <source>
        <dbReference type="Proteomes" id="UP000694856"/>
    </source>
</evidence>
<evidence type="ECO:0000313" key="16">
    <source>
        <dbReference type="RefSeq" id="XP_032329650.1"/>
    </source>
</evidence>
<evidence type="ECO:0000313" key="42">
    <source>
        <dbReference type="RefSeq" id="XP_032329676.1"/>
    </source>
</evidence>
<evidence type="ECO:0000256" key="7">
    <source>
        <dbReference type="ARBA" id="ARBA00023015"/>
    </source>
</evidence>
<evidence type="ECO:0000313" key="48">
    <source>
        <dbReference type="RefSeq" id="XP_032329683.1"/>
    </source>
</evidence>
<evidence type="ECO:0000259" key="14">
    <source>
        <dbReference type="PROSITE" id="PS50157"/>
    </source>
</evidence>
<feature type="compositionally biased region" description="Pro residues" evidence="13">
    <location>
        <begin position="812"/>
        <end position="821"/>
    </location>
</feature>
<dbReference type="InterPro" id="IPR013087">
    <property type="entry name" value="Znf_C2H2_type"/>
</dbReference>
<feature type="region of interest" description="Disordered" evidence="13">
    <location>
        <begin position="112"/>
        <end position="134"/>
    </location>
</feature>
<dbReference type="GeneID" id="102519282"/>
<feature type="domain" description="C2H2-type" evidence="14">
    <location>
        <begin position="828"/>
        <end position="856"/>
    </location>
</feature>
<evidence type="ECO:0000313" key="47">
    <source>
        <dbReference type="RefSeq" id="XP_032329682.1"/>
    </source>
</evidence>
<evidence type="ECO:0000313" key="30">
    <source>
        <dbReference type="RefSeq" id="XP_032329664.1"/>
    </source>
</evidence>
<dbReference type="RefSeq" id="XP_032329660.1">
    <property type="nucleotide sequence ID" value="XM_032473769.1"/>
</dbReference>
<dbReference type="RefSeq" id="XP_032329659.1">
    <property type="nucleotide sequence ID" value="XM_032473768.1"/>
</dbReference>
<evidence type="ECO:0000313" key="26">
    <source>
        <dbReference type="RefSeq" id="XP_032329660.1"/>
    </source>
</evidence>
<evidence type="ECO:0000313" key="18">
    <source>
        <dbReference type="RefSeq" id="XP_032329652.1"/>
    </source>
</evidence>
<dbReference type="AlphaFoldDB" id="A0A8B8SIJ6"/>
<evidence type="ECO:0000256" key="2">
    <source>
        <dbReference type="ARBA" id="ARBA00022491"/>
    </source>
</evidence>
<dbReference type="RefSeq" id="XP_032329652.1">
    <property type="nucleotide sequence ID" value="XM_032473761.1"/>
</dbReference>
<feature type="region of interest" description="Disordered" evidence="13">
    <location>
        <begin position="425"/>
        <end position="448"/>
    </location>
</feature>
<feature type="compositionally biased region" description="Low complexity" evidence="13">
    <location>
        <begin position="275"/>
        <end position="285"/>
    </location>
</feature>
<dbReference type="RefSeq" id="XP_032329674.1">
    <property type="nucleotide sequence ID" value="XM_032473783.1"/>
</dbReference>
<feature type="domain" description="C2H2-type" evidence="14">
    <location>
        <begin position="592"/>
        <end position="620"/>
    </location>
</feature>
<accession>A0A8B8SIJ6</accession>
<dbReference type="RefSeq" id="XP_032329677.1">
    <property type="nucleotide sequence ID" value="XM_032473786.1"/>
</dbReference>
<dbReference type="RefSeq" id="XP_032329669.1">
    <property type="nucleotide sequence ID" value="XM_032473778.1"/>
</dbReference>
<evidence type="ECO:0000313" key="44">
    <source>
        <dbReference type="RefSeq" id="XP_032329678.1"/>
    </source>
</evidence>
<keyword evidence="9" id="KW-0804">Transcription</keyword>
<evidence type="ECO:0000313" key="32">
    <source>
        <dbReference type="RefSeq" id="XP_032329666.1"/>
    </source>
</evidence>
<evidence type="ECO:0000313" key="20">
    <source>
        <dbReference type="RefSeq" id="XP_032329654.1"/>
    </source>
</evidence>
<dbReference type="PROSITE" id="PS50157">
    <property type="entry name" value="ZINC_FINGER_C2H2_2"/>
    <property type="match status" value="3"/>
</dbReference>
<organism evidence="15 36">
    <name type="scientific">Camelus ferus</name>
    <name type="common">Wild bactrian camel</name>
    <name type="synonym">Camelus bactrianus ferus</name>
    <dbReference type="NCBI Taxonomy" id="419612"/>
    <lineage>
        <taxon>Eukaryota</taxon>
        <taxon>Metazoa</taxon>
        <taxon>Chordata</taxon>
        <taxon>Craniata</taxon>
        <taxon>Vertebrata</taxon>
        <taxon>Euteleostomi</taxon>
        <taxon>Mammalia</taxon>
        <taxon>Eutheria</taxon>
        <taxon>Laurasiatheria</taxon>
        <taxon>Artiodactyla</taxon>
        <taxon>Tylopoda</taxon>
        <taxon>Camelidae</taxon>
        <taxon>Camelus</taxon>
    </lineage>
</organism>
<evidence type="ECO:0000256" key="12">
    <source>
        <dbReference type="PROSITE-ProRule" id="PRU00042"/>
    </source>
</evidence>
<dbReference type="PANTHER" id="PTHR24403">
    <property type="entry name" value="ZINC FINGER PROTEIN"/>
    <property type="match status" value="1"/>
</dbReference>
<sequence length="880" mass="95873">MGKASEKEADVIPSAGTFPEREVIIQVRYFRMKNSLSVPPKDQGDVSTLTSPVEKQLTQKMSESPGKTVCTGEPSTPSGTVQTGKGLQSKSQFRTIAPKIVPKVLPPRVLTCPSPSLPDQASPGPRFSSKPLGMPTQNYALMQVAGQEGTFSLVALPHVASAQPIPKSRLPLPENLKLPIPRYQPPRKSQGARRKPMPSSSESSCSKPPAQTQAPPALPARPEPPPRPRPPELVLPPDQVLAGVGTAVLTNGDDHRDSRPPGTSAHADPNPPATPASSTPQGPAAKLDLPKTSGKANHAGQKASRKPATVPSEKLKGQASVAKPVTHLSPAVFGNTVQVVSSVSRGKLPILPYSRMKAPEVYKSESAVHTVDISLPGLRAASDKTLGVTEGFCVVPQVADKVPVPPVLKQNHGENAFSLATKPDLSHKTKLNGGAAKRKGRKRKVPDELLTFQGKRRKYVLNKCRDGKERVQADPQEARGPTPGTVRKYRSIMPKPATVPPAPGPPASPVAPVQPPPPSSPARDVLLSNPFSLEQLGSKQADGPSPKPSAAFRRGLSGLKKPWHRCHVCDHHFQFKRHLQEHMNTHTNRRPYCCRFCRKTYMRPGSLSAHVRLRHADSRPRKLMCCELCAKVFGHLRVYFGHLREVHRVVISTEPAPCEPQPGDQSAREPEGPVDRENRPGLEEDLLLDQADEVRLQIRCGRCQIAAPSFAEIKFHLLHVHGEEIQGRLQEGVLPGGRGARDGLRKHAAPSWKPRSERRKMFKHRPSDEELHAFPTLKKQLCLHQQNDVEILTGHEGAPPGPFEPRGDPQSPECPGPPTAPLPAQPGFNCILCAQTLGRKEDLLLHWEQQHNCEDPPQLWTIFHALSNRGVITLSSETEK</sequence>
<dbReference type="Gene3D" id="3.30.160.60">
    <property type="entry name" value="Classic Zinc Finger"/>
    <property type="match status" value="2"/>
</dbReference>
<evidence type="ECO:0000313" key="27">
    <source>
        <dbReference type="RefSeq" id="XP_032329661.1"/>
    </source>
</evidence>
<evidence type="ECO:0000256" key="10">
    <source>
        <dbReference type="ARBA" id="ARBA00023242"/>
    </source>
</evidence>
<dbReference type="RefSeq" id="XP_032329675.1">
    <property type="nucleotide sequence ID" value="XM_032473784.1"/>
</dbReference>
<feature type="region of interest" description="Disordered" evidence="13">
    <location>
        <begin position="57"/>
        <end position="88"/>
    </location>
</feature>
<dbReference type="RefSeq" id="XP_032329658.1">
    <property type="nucleotide sequence ID" value="XM_032473767.1"/>
</dbReference>
<dbReference type="RefSeq" id="XP_032329670.1">
    <property type="nucleotide sequence ID" value="XM_032473779.1"/>
</dbReference>
<evidence type="ECO:0000313" key="28">
    <source>
        <dbReference type="RefSeq" id="XP_032329662.1"/>
    </source>
</evidence>
<evidence type="ECO:0000313" key="17">
    <source>
        <dbReference type="RefSeq" id="XP_032329651.1"/>
    </source>
</evidence>
<dbReference type="RefSeq" id="XP_032329661.1">
    <property type="nucleotide sequence ID" value="XM_032473770.1"/>
</dbReference>
<evidence type="ECO:0000313" key="23">
    <source>
        <dbReference type="RefSeq" id="XP_032329657.1"/>
    </source>
</evidence>
<feature type="compositionally biased region" description="Polar residues" evidence="13">
    <location>
        <begin position="73"/>
        <end position="88"/>
    </location>
</feature>
<dbReference type="GO" id="GO:0010468">
    <property type="term" value="P:regulation of gene expression"/>
    <property type="evidence" value="ECO:0007669"/>
    <property type="project" value="TreeGrafter"/>
</dbReference>
<feature type="region of interest" description="Disordered" evidence="13">
    <location>
        <begin position="792"/>
        <end position="821"/>
    </location>
</feature>
<dbReference type="FunFam" id="3.30.160.60:FF:000946">
    <property type="entry name" value="Zinc finger protein 438"/>
    <property type="match status" value="1"/>
</dbReference>
<dbReference type="CTD" id="220929"/>
<keyword evidence="4" id="KW-0677">Repeat</keyword>
<evidence type="ECO:0000313" key="39">
    <source>
        <dbReference type="RefSeq" id="XP_032329673.1"/>
    </source>
</evidence>
<dbReference type="RefSeq" id="XP_032329673.1">
    <property type="nucleotide sequence ID" value="XM_032473782.1"/>
</dbReference>
<evidence type="ECO:0000313" key="43">
    <source>
        <dbReference type="RefSeq" id="XP_032329677.1"/>
    </source>
</evidence>
<evidence type="ECO:0000313" key="46">
    <source>
        <dbReference type="RefSeq" id="XP_032329681.1"/>
    </source>
</evidence>
<dbReference type="RefSeq" id="XP_032329662.1">
    <property type="nucleotide sequence ID" value="XM_032473771.1"/>
</dbReference>
<keyword evidence="3" id="KW-0479">Metal-binding</keyword>
<keyword evidence="7" id="KW-0805">Transcription regulation</keyword>
<dbReference type="RefSeq" id="XP_032329650.1">
    <property type="nucleotide sequence ID" value="XM_032473759.1"/>
</dbReference>
<dbReference type="RefSeq" id="XP_032329667.1">
    <property type="nucleotide sequence ID" value="XM_032473776.1"/>
</dbReference>
<feature type="compositionally biased region" description="Pro residues" evidence="13">
    <location>
        <begin position="497"/>
        <end position="520"/>
    </location>
</feature>
<dbReference type="SUPFAM" id="SSF57667">
    <property type="entry name" value="beta-beta-alpha zinc fingers"/>
    <property type="match status" value="1"/>
</dbReference>
<dbReference type="RefSeq" id="XP_032329671.1">
    <property type="nucleotide sequence ID" value="XM_032473780.1"/>
</dbReference>
<dbReference type="GO" id="GO:0008270">
    <property type="term" value="F:zinc ion binding"/>
    <property type="evidence" value="ECO:0007669"/>
    <property type="project" value="UniProtKB-KW"/>
</dbReference>
<evidence type="ECO:0000313" key="37">
    <source>
        <dbReference type="RefSeq" id="XP_032329671.1"/>
    </source>
</evidence>
<evidence type="ECO:0000256" key="6">
    <source>
        <dbReference type="ARBA" id="ARBA00022833"/>
    </source>
</evidence>
<evidence type="ECO:0000313" key="45">
    <source>
        <dbReference type="RefSeq" id="XP_032329680.1"/>
    </source>
</evidence>
<dbReference type="RefSeq" id="XP_032329676.1">
    <property type="nucleotide sequence ID" value="XM_032473785.1"/>
</dbReference>
<dbReference type="Proteomes" id="UP000694856">
    <property type="component" value="Chromosome 35"/>
</dbReference>
<evidence type="ECO:0000313" key="35">
    <source>
        <dbReference type="RefSeq" id="XP_032329669.1"/>
    </source>
</evidence>
<dbReference type="RefSeq" id="XP_032329655.1">
    <property type="nucleotide sequence ID" value="XM_032473764.1"/>
</dbReference>
<evidence type="ECO:0000256" key="8">
    <source>
        <dbReference type="ARBA" id="ARBA00023125"/>
    </source>
</evidence>
<keyword evidence="2" id="KW-0678">Repressor</keyword>
<dbReference type="RefSeq" id="XP_032329681.1">
    <property type="nucleotide sequence ID" value="XM_032473790.1"/>
</dbReference>
<evidence type="ECO:0000256" key="1">
    <source>
        <dbReference type="ARBA" id="ARBA00004123"/>
    </source>
</evidence>
<dbReference type="PANTHER" id="PTHR24403:SF67">
    <property type="entry name" value="FI01116P-RELATED"/>
    <property type="match status" value="1"/>
</dbReference>
<keyword evidence="8" id="KW-0238">DNA-binding</keyword>
<evidence type="ECO:0000313" key="40">
    <source>
        <dbReference type="RefSeq" id="XP_032329674.1"/>
    </source>
</evidence>
<feature type="domain" description="C2H2-type" evidence="14">
    <location>
        <begin position="564"/>
        <end position="591"/>
    </location>
</feature>
<dbReference type="RefSeq" id="XP_032329665.1">
    <property type="nucleotide sequence ID" value="XM_032473774.1"/>
</dbReference>
<name>A0A8B8SIJ6_CAMFR</name>
<dbReference type="RefSeq" id="XP_032329664.1">
    <property type="nucleotide sequence ID" value="XM_032473773.1"/>
</dbReference>
<gene>
    <name evidence="16 17 18 19 20 21 22 23 24 25 26 27 28 29 30 31 32 33 34 35 36 37 38 39 40 41 42 43 44 45 46 47 48" type="primary">ZNF438</name>
</gene>
<evidence type="ECO:0000256" key="4">
    <source>
        <dbReference type="ARBA" id="ARBA00022737"/>
    </source>
</evidence>
<keyword evidence="15" id="KW-1185">Reference proteome</keyword>
<keyword evidence="5 12" id="KW-0863">Zinc-finger</keyword>
<dbReference type="RefSeq" id="XP_032329663.1">
    <property type="nucleotide sequence ID" value="XM_032473772.1"/>
</dbReference>
<feature type="region of interest" description="Disordered" evidence="13">
    <location>
        <begin position="463"/>
        <end position="525"/>
    </location>
</feature>
<protein>
    <recommendedName>
        <fullName evidence="11">Zinc finger protein 438</fullName>
    </recommendedName>
</protein>
<dbReference type="RefSeq" id="XP_032329656.1">
    <property type="nucleotide sequence ID" value="XM_032473765.1"/>
</dbReference>
<feature type="region of interest" description="Disordered" evidence="13">
    <location>
        <begin position="736"/>
        <end position="768"/>
    </location>
</feature>
<evidence type="ECO:0000313" key="22">
    <source>
        <dbReference type="RefSeq" id="XP_032329656.1"/>
    </source>
</evidence>
<keyword evidence="6" id="KW-0862">Zinc</keyword>
<evidence type="ECO:0000313" key="31">
    <source>
        <dbReference type="RefSeq" id="XP_032329665.1"/>
    </source>
</evidence>
<dbReference type="RefSeq" id="XP_032329654.1">
    <property type="nucleotide sequence ID" value="XM_032473763.1"/>
</dbReference>
<evidence type="ECO:0000256" key="3">
    <source>
        <dbReference type="ARBA" id="ARBA00022723"/>
    </source>
</evidence>
<evidence type="ECO:0000313" key="21">
    <source>
        <dbReference type="RefSeq" id="XP_032329655.1"/>
    </source>
</evidence>
<dbReference type="RefSeq" id="XP_032329672.1">
    <property type="nucleotide sequence ID" value="XM_032473781.1"/>
</dbReference>
<dbReference type="InterPro" id="IPR036236">
    <property type="entry name" value="Znf_C2H2_sf"/>
</dbReference>
<dbReference type="RefSeq" id="XP_032329653.1">
    <property type="nucleotide sequence ID" value="XM_032473762.1"/>
</dbReference>
<evidence type="ECO:0000313" key="24">
    <source>
        <dbReference type="RefSeq" id="XP_032329658.1"/>
    </source>
</evidence>
<feature type="compositionally biased region" description="Basic and acidic residues" evidence="13">
    <location>
        <begin position="666"/>
        <end position="682"/>
    </location>
</feature>
<dbReference type="FunFam" id="3.30.160.60:FF:003312">
    <property type="entry name" value="Zinc finger protein 438"/>
    <property type="match status" value="1"/>
</dbReference>
<evidence type="ECO:0000256" key="5">
    <source>
        <dbReference type="ARBA" id="ARBA00022771"/>
    </source>
</evidence>
<keyword evidence="10" id="KW-0539">Nucleus</keyword>
<dbReference type="SMART" id="SM00355">
    <property type="entry name" value="ZnF_C2H2"/>
    <property type="match status" value="5"/>
</dbReference>
<feature type="region of interest" description="Disordered" evidence="13">
    <location>
        <begin position="162"/>
        <end position="318"/>
    </location>
</feature>
<evidence type="ECO:0000313" key="34">
    <source>
        <dbReference type="RefSeq" id="XP_032329668.1"/>
    </source>
</evidence>
<feature type="compositionally biased region" description="Basic and acidic residues" evidence="13">
    <location>
        <begin position="463"/>
        <end position="472"/>
    </location>
</feature>
<evidence type="ECO:0000313" key="36">
    <source>
        <dbReference type="RefSeq" id="XP_032329670.1"/>
    </source>
</evidence>
<evidence type="ECO:0000256" key="11">
    <source>
        <dbReference type="ARBA" id="ARBA00067846"/>
    </source>
</evidence>
<dbReference type="RefSeq" id="XP_032329651.1">
    <property type="nucleotide sequence ID" value="XM_032473760.1"/>
</dbReference>
<reference evidence="16 17" key="1">
    <citation type="submission" date="2025-04" db="UniProtKB">
        <authorList>
            <consortium name="RefSeq"/>
        </authorList>
    </citation>
    <scope>IDENTIFICATION</scope>
    <source>
        <tissue evidence="16 17">Ear skin</tissue>
    </source>
</reference>
<dbReference type="PROSITE" id="PS00028">
    <property type="entry name" value="ZINC_FINGER_C2H2_1"/>
    <property type="match status" value="4"/>
</dbReference>
<evidence type="ECO:0000313" key="19">
    <source>
        <dbReference type="RefSeq" id="XP_032329653.1"/>
    </source>
</evidence>
<evidence type="ECO:0000313" key="33">
    <source>
        <dbReference type="RefSeq" id="XP_032329667.1"/>
    </source>
</evidence>
<dbReference type="GO" id="GO:0003677">
    <property type="term" value="F:DNA binding"/>
    <property type="evidence" value="ECO:0007669"/>
    <property type="project" value="UniProtKB-KW"/>
</dbReference>
<dbReference type="InterPro" id="IPR050688">
    <property type="entry name" value="Zinc_finger/UBP_domain"/>
</dbReference>
<evidence type="ECO:0000313" key="38">
    <source>
        <dbReference type="RefSeq" id="XP_032329672.1"/>
    </source>
</evidence>
<dbReference type="RefSeq" id="XP_032329657.1">
    <property type="nucleotide sequence ID" value="XM_032473766.1"/>
</dbReference>
<evidence type="ECO:0000313" key="41">
    <source>
        <dbReference type="RefSeq" id="XP_032329675.1"/>
    </source>
</evidence>
<evidence type="ECO:0000313" key="25">
    <source>
        <dbReference type="RefSeq" id="XP_032329659.1"/>
    </source>
</evidence>
<dbReference type="RefSeq" id="XP_032329682.1">
    <property type="nucleotide sequence ID" value="XM_032473791.1"/>
</dbReference>
<dbReference type="GO" id="GO:0005634">
    <property type="term" value="C:nucleus"/>
    <property type="evidence" value="ECO:0007669"/>
    <property type="project" value="UniProtKB-SubCell"/>
</dbReference>
<dbReference type="RefSeq" id="XP_032329680.1">
    <property type="nucleotide sequence ID" value="XM_032473789.1"/>
</dbReference>